<dbReference type="InterPro" id="IPR015955">
    <property type="entry name" value="Lactate_DH/Glyco_Ohase_4_C"/>
</dbReference>
<evidence type="ECO:0000259" key="5">
    <source>
        <dbReference type="Pfam" id="PF00056"/>
    </source>
</evidence>
<gene>
    <name evidence="8" type="primary">LOC100366482</name>
</gene>
<sequence>MSKFVVAGSADCPYYAKAELLADDLKTNLPDFKIHKIVKNPDEWKNWLEETCSKHGWMHNKSPIVWRELVDRGGKGVLIGGANEFQEYALGYYGVKSKMVSDDMKKVSTENLETKIIVTAEEEYKKSLSKPLHVCITDAASSAAYYMVHAIARGDVFGKDTEVSLRLLSEDSGVTDELEGVKMEAVDLACPLLKDVRVETDIKQAFTNVGVVIMIDEIEKKEDMDSKDWLKKNADFFKSRGTVLDEVASGDVKVVVAGHGPVNFNTYILSHSAPSIPRQNFVAQARLRENYAKAVVAKKLAVNSAGIVDLIVWGNANGTTYTDVTRSRVHGYDGAIWGPPTFNRPVMEMVHDNKWLETEFLDLVKARKETVEGTLGHNTSMSNAAAITTLLHDWWNGSPPGRIYSLGVVSDGWYYDLPEGIVFSLPVKFQKGIWEVVQDLELDENVKSKLQEISLELKKELHVMFPPPFTSTPPPSEEESENDDEKLKKVFGQDGETDEIVPSDGEAKTEEELNAERQLGTIKEEVEPEITDAEKSLIATTDTEQPSSTEPPPPPASQTE</sequence>
<feature type="compositionally biased region" description="Pro residues" evidence="4">
    <location>
        <begin position="549"/>
        <end position="560"/>
    </location>
</feature>
<dbReference type="InterPro" id="IPR001236">
    <property type="entry name" value="Lactate/malate_DH_N"/>
</dbReference>
<dbReference type="Pfam" id="PF00056">
    <property type="entry name" value="Ldh_1_N"/>
    <property type="match status" value="1"/>
</dbReference>
<dbReference type="Gene3D" id="3.90.110.10">
    <property type="entry name" value="Lactate dehydrogenase/glycoside hydrolase, family 4, C-terminal"/>
    <property type="match status" value="1"/>
</dbReference>
<dbReference type="SUPFAM" id="SSF51735">
    <property type="entry name" value="NAD(P)-binding Rossmann-fold domains"/>
    <property type="match status" value="1"/>
</dbReference>
<evidence type="ECO:0000256" key="4">
    <source>
        <dbReference type="SAM" id="MobiDB-lite"/>
    </source>
</evidence>
<evidence type="ECO:0000313" key="7">
    <source>
        <dbReference type="Proteomes" id="UP000694865"/>
    </source>
</evidence>
<feature type="compositionally biased region" description="Pro residues" evidence="4">
    <location>
        <begin position="465"/>
        <end position="475"/>
    </location>
</feature>
<dbReference type="Pfam" id="PF02866">
    <property type="entry name" value="Ldh_1_C"/>
    <property type="match status" value="1"/>
</dbReference>
<dbReference type="Proteomes" id="UP000694865">
    <property type="component" value="Unplaced"/>
</dbReference>
<protein>
    <recommendedName>
        <fullName evidence="2">Malate dehydrogenase, cytoplasmic</fullName>
    </recommendedName>
</protein>
<dbReference type="Gene3D" id="3.40.50.720">
    <property type="entry name" value="NAD(P)-binding Rossmann-like Domain"/>
    <property type="match status" value="1"/>
</dbReference>
<keyword evidence="7" id="KW-1185">Reference proteome</keyword>
<keyword evidence="3" id="KW-0560">Oxidoreductase</keyword>
<feature type="domain" description="Lactate/malate dehydrogenase C-terminal" evidence="6">
    <location>
        <begin position="289"/>
        <end position="462"/>
    </location>
</feature>
<accession>A0ABM0GZ83</accession>
<comment type="similarity">
    <text evidence="1">Belongs to the LDH/MDH superfamily. MDH type 2 family.</text>
</comment>
<evidence type="ECO:0000256" key="3">
    <source>
        <dbReference type="ARBA" id="ARBA00023002"/>
    </source>
</evidence>
<reference evidence="8" key="1">
    <citation type="submission" date="2025-08" db="UniProtKB">
        <authorList>
            <consortium name="RefSeq"/>
        </authorList>
    </citation>
    <scope>IDENTIFICATION</scope>
    <source>
        <tissue evidence="8">Testes</tissue>
    </source>
</reference>
<feature type="domain" description="Lactate/malate dehydrogenase N-terminal" evidence="5">
    <location>
        <begin position="146"/>
        <end position="281"/>
    </location>
</feature>
<dbReference type="PANTHER" id="PTHR23382">
    <property type="entry name" value="MALATE DEHYDROGENASE"/>
    <property type="match status" value="1"/>
</dbReference>
<evidence type="ECO:0000256" key="1">
    <source>
        <dbReference type="ARBA" id="ARBA00009613"/>
    </source>
</evidence>
<dbReference type="InterPro" id="IPR010945">
    <property type="entry name" value="Malate_DH_type2"/>
</dbReference>
<dbReference type="GeneID" id="100366482"/>
<dbReference type="InterPro" id="IPR036291">
    <property type="entry name" value="NAD(P)-bd_dom_sf"/>
</dbReference>
<dbReference type="RefSeq" id="XP_002740667.1">
    <property type="nucleotide sequence ID" value="XM_002740621.2"/>
</dbReference>
<evidence type="ECO:0000256" key="2">
    <source>
        <dbReference type="ARBA" id="ARBA00019899"/>
    </source>
</evidence>
<dbReference type="InterPro" id="IPR022383">
    <property type="entry name" value="Lactate/malate_DH_C"/>
</dbReference>
<feature type="region of interest" description="Disordered" evidence="4">
    <location>
        <begin position="465"/>
        <end position="560"/>
    </location>
</feature>
<evidence type="ECO:0000259" key="6">
    <source>
        <dbReference type="Pfam" id="PF02866"/>
    </source>
</evidence>
<proteinExistence type="inferred from homology"/>
<dbReference type="SUPFAM" id="SSF56327">
    <property type="entry name" value="LDH C-terminal domain-like"/>
    <property type="match status" value="1"/>
</dbReference>
<name>A0ABM0GZ83_SACKO</name>
<feature type="compositionally biased region" description="Basic and acidic residues" evidence="4">
    <location>
        <begin position="505"/>
        <end position="515"/>
    </location>
</feature>
<organism evidence="7 8">
    <name type="scientific">Saccoglossus kowalevskii</name>
    <name type="common">Acorn worm</name>
    <dbReference type="NCBI Taxonomy" id="10224"/>
    <lineage>
        <taxon>Eukaryota</taxon>
        <taxon>Metazoa</taxon>
        <taxon>Hemichordata</taxon>
        <taxon>Enteropneusta</taxon>
        <taxon>Harrimaniidae</taxon>
        <taxon>Saccoglossus</taxon>
    </lineage>
</organism>
<evidence type="ECO:0000313" key="8">
    <source>
        <dbReference type="RefSeq" id="XP_002740667.1"/>
    </source>
</evidence>